<evidence type="ECO:0000313" key="2">
    <source>
        <dbReference type="EMBL" id="VVN79237.1"/>
    </source>
</evidence>
<feature type="signal peptide" evidence="1">
    <location>
        <begin position="1"/>
        <end position="32"/>
    </location>
</feature>
<reference evidence="2 3" key="1">
    <citation type="submission" date="2019-09" db="EMBL/GenBank/DDBJ databases">
        <authorList>
            <person name="Chandra G."/>
            <person name="Truman W A."/>
        </authorList>
    </citation>
    <scope>NUCLEOTIDE SEQUENCE [LARGE SCALE GENOMIC DNA]</scope>
    <source>
        <strain evidence="2">PS704</strain>
    </source>
</reference>
<gene>
    <name evidence="2" type="ORF">PS704_00963</name>
</gene>
<dbReference type="InterPro" id="IPR025737">
    <property type="entry name" value="FApF"/>
</dbReference>
<organism evidence="2 3">
    <name type="scientific">Pseudomonas fluorescens</name>
    <dbReference type="NCBI Taxonomy" id="294"/>
    <lineage>
        <taxon>Bacteria</taxon>
        <taxon>Pseudomonadati</taxon>
        <taxon>Pseudomonadota</taxon>
        <taxon>Gammaproteobacteria</taxon>
        <taxon>Pseudomonadales</taxon>
        <taxon>Pseudomonadaceae</taxon>
        <taxon>Pseudomonas</taxon>
    </lineage>
</organism>
<proteinExistence type="predicted"/>
<dbReference type="RefSeq" id="WP_150636746.1">
    <property type="nucleotide sequence ID" value="NZ_CABVHP010000002.1"/>
</dbReference>
<evidence type="ECO:0000313" key="3">
    <source>
        <dbReference type="Proteomes" id="UP000326557"/>
    </source>
</evidence>
<evidence type="ECO:0008006" key="4">
    <source>
        <dbReference type="Google" id="ProtNLM"/>
    </source>
</evidence>
<evidence type="ECO:0000256" key="1">
    <source>
        <dbReference type="SAM" id="SignalP"/>
    </source>
</evidence>
<dbReference type="AlphaFoldDB" id="A0A5E7ARK9"/>
<dbReference type="Pfam" id="PF13557">
    <property type="entry name" value="Phenol_MetA_deg"/>
    <property type="match status" value="1"/>
</dbReference>
<sequence precursor="true">MNFKDRSHCVGKKYVVATLCAGALLPCSQVQATEGGGSGYPVGVNTVLSGKMPPPGLTTFLYLSDYTAGETKDSDGHNKSNVHNFDLEVHAMSVRIDYVYSDVSLFGAQIESRFALPVVDGKVSFDVDTPVGRVHKTDRQSGVGDLTLIPVILGWSSPRFHQMVGVDIIAPIGSYDEDRLFNPGRNVWSVGPWYSFTALPFENVEISSKIVYMVNQKNDATKYRSGDEFNADYGIGYNITKEFQVGVNGYIYKQIGDDEQYGQTFGDGNKGQVVAFGPSMKYQTPEWGFVMKWQHESQVENKSKGDRIWLQTVFRF</sequence>
<dbReference type="EMBL" id="CABVHP010000002">
    <property type="protein sequence ID" value="VVN79237.1"/>
    <property type="molecule type" value="Genomic_DNA"/>
</dbReference>
<feature type="chain" id="PRO_5022839652" description="Phenol degradation protein meta" evidence="1">
    <location>
        <begin position="33"/>
        <end position="316"/>
    </location>
</feature>
<name>A0A5E7ARK9_PSEFL</name>
<dbReference type="Proteomes" id="UP000326557">
    <property type="component" value="Unassembled WGS sequence"/>
</dbReference>
<accession>A0A5E7ARK9</accession>
<dbReference type="OrthoDB" id="8639774at2"/>
<protein>
    <recommendedName>
        <fullName evidence="4">Phenol degradation protein meta</fullName>
    </recommendedName>
</protein>
<keyword evidence="1" id="KW-0732">Signal</keyword>